<reference evidence="3" key="2">
    <citation type="submission" date="2023-06" db="EMBL/GenBank/DDBJ databases">
        <authorList>
            <person name="Sun Q."/>
            <person name="Zhou Y."/>
        </authorList>
    </citation>
    <scope>NUCLEOTIDE SEQUENCE</scope>
    <source>
        <strain evidence="3">CGMCC 1.10859</strain>
    </source>
</reference>
<dbReference type="AlphaFoldDB" id="A0AAN4UQ31"/>
<proteinExistence type="predicted"/>
<comment type="caution">
    <text evidence="3">The sequence shown here is derived from an EMBL/GenBank/DDBJ whole genome shotgun (WGS) entry which is preliminary data.</text>
</comment>
<evidence type="ECO:0000313" key="4">
    <source>
        <dbReference type="Proteomes" id="UP000634647"/>
    </source>
</evidence>
<evidence type="ECO:0000256" key="1">
    <source>
        <dbReference type="SAM" id="MobiDB-lite"/>
    </source>
</evidence>
<dbReference type="Pfam" id="PF01590">
    <property type="entry name" value="GAF"/>
    <property type="match status" value="1"/>
</dbReference>
<feature type="region of interest" description="Disordered" evidence="1">
    <location>
        <begin position="1"/>
        <end position="35"/>
    </location>
</feature>
<name>A0AAN4UQ31_9RHOB</name>
<accession>A0AAN4UQ31</accession>
<dbReference type="SUPFAM" id="SSF55781">
    <property type="entry name" value="GAF domain-like"/>
    <property type="match status" value="1"/>
</dbReference>
<sequence length="183" mass="19262">MLQASGVAGPVLSGSVRPRPAPAAHPSVRPEKPMPDYPSLAATIRSLCEGETDTIALMATLACEIHHSDPRFDWTGFYRVTAPELLKIGPYQGGHGCLVIPFSRGVCGAAARTGQIQRIADVEAFAGHIACAASTRSELVIPVRDVGGQIIGVLDIDSDRPDAFTEEDATALSAIIDEVFARG</sequence>
<organism evidence="3 4">
    <name type="scientific">Allgaiera indica</name>
    <dbReference type="NCBI Taxonomy" id="765699"/>
    <lineage>
        <taxon>Bacteria</taxon>
        <taxon>Pseudomonadati</taxon>
        <taxon>Pseudomonadota</taxon>
        <taxon>Alphaproteobacteria</taxon>
        <taxon>Rhodobacterales</taxon>
        <taxon>Paracoccaceae</taxon>
        <taxon>Allgaiera</taxon>
    </lineage>
</organism>
<dbReference type="InterPro" id="IPR003018">
    <property type="entry name" value="GAF"/>
</dbReference>
<dbReference type="EMBL" id="BNAB01000003">
    <property type="protein sequence ID" value="GHD99911.1"/>
    <property type="molecule type" value="Genomic_DNA"/>
</dbReference>
<evidence type="ECO:0000313" key="3">
    <source>
        <dbReference type="EMBL" id="GHD99911.1"/>
    </source>
</evidence>
<dbReference type="Proteomes" id="UP000634647">
    <property type="component" value="Unassembled WGS sequence"/>
</dbReference>
<gene>
    <name evidence="3" type="ORF">GCM10008024_09520</name>
</gene>
<dbReference type="Gene3D" id="3.30.450.40">
    <property type="match status" value="1"/>
</dbReference>
<evidence type="ECO:0000259" key="2">
    <source>
        <dbReference type="Pfam" id="PF01590"/>
    </source>
</evidence>
<feature type="domain" description="GAF" evidence="2">
    <location>
        <begin position="74"/>
        <end position="177"/>
    </location>
</feature>
<dbReference type="InterPro" id="IPR029016">
    <property type="entry name" value="GAF-like_dom_sf"/>
</dbReference>
<protein>
    <recommendedName>
        <fullName evidence="2">GAF domain-containing protein</fullName>
    </recommendedName>
</protein>
<reference evidence="3" key="1">
    <citation type="journal article" date="2014" name="Int. J. Syst. Evol. Microbiol.">
        <title>Complete genome sequence of Corynebacterium casei LMG S-19264T (=DSM 44701T), isolated from a smear-ripened cheese.</title>
        <authorList>
            <consortium name="US DOE Joint Genome Institute (JGI-PGF)"/>
            <person name="Walter F."/>
            <person name="Albersmeier A."/>
            <person name="Kalinowski J."/>
            <person name="Ruckert C."/>
        </authorList>
    </citation>
    <scope>NUCLEOTIDE SEQUENCE</scope>
    <source>
        <strain evidence="3">CGMCC 1.10859</strain>
    </source>
</reference>